<accession>A0A8U0U1F4</accession>
<evidence type="ECO:0000256" key="2">
    <source>
        <dbReference type="ARBA" id="ARBA00022737"/>
    </source>
</evidence>
<dbReference type="Gene3D" id="3.80.10.10">
    <property type="entry name" value="Ribonuclease Inhibitor"/>
    <property type="match status" value="2"/>
</dbReference>
<keyword evidence="3" id="KW-0472">Membrane</keyword>
<keyword evidence="3" id="KW-0812">Transmembrane</keyword>
<dbReference type="KEGG" id="snh:120033441"/>
<evidence type="ECO:0000256" key="3">
    <source>
        <dbReference type="SAM" id="Phobius"/>
    </source>
</evidence>
<dbReference type="RefSeq" id="XP_038835730.1">
    <property type="nucleotide sequence ID" value="XM_038979802.1"/>
</dbReference>
<feature type="transmembrane region" description="Helical" evidence="3">
    <location>
        <begin position="308"/>
        <end position="329"/>
    </location>
</feature>
<dbReference type="Proteomes" id="UP000808372">
    <property type="component" value="Chromosome 40"/>
</dbReference>
<evidence type="ECO:0000256" key="1">
    <source>
        <dbReference type="ARBA" id="ARBA00022614"/>
    </source>
</evidence>
<keyword evidence="5" id="KW-1185">Reference proteome</keyword>
<dbReference type="InterPro" id="IPR050541">
    <property type="entry name" value="LRR_TM_domain-containing"/>
</dbReference>
<keyword evidence="1" id="KW-0433">Leucine-rich repeat</keyword>
<dbReference type="InterPro" id="IPR003591">
    <property type="entry name" value="Leu-rich_rpt_typical-subtyp"/>
</dbReference>
<dbReference type="GO" id="GO:0005886">
    <property type="term" value="C:plasma membrane"/>
    <property type="evidence" value="ECO:0007669"/>
    <property type="project" value="TreeGrafter"/>
</dbReference>
<dbReference type="SUPFAM" id="SSF52058">
    <property type="entry name" value="L domain-like"/>
    <property type="match status" value="1"/>
</dbReference>
<gene>
    <name evidence="6" type="primary">LOC120033441</name>
</gene>
<dbReference type="AlphaFoldDB" id="A0A8U0U1F4"/>
<dbReference type="InterPro" id="IPR032675">
    <property type="entry name" value="LRR_dom_sf"/>
</dbReference>
<dbReference type="GeneID" id="120033441"/>
<sequence>MQYFFCLLLLMAVYSKSHSTPCEKGCDCHEELKLTTCTNALFTQLPNHIPPYTEHLDLSMNLLTFIPKSSFRMERKLRVLLMKDNNINAVADGAFTQLEFLQKLDLSCNRISSLSESFSLGLNALRELQLSHNHLHTLDSRSFMHLDGLQRLNLTGNAIHNIQVRSFGSLSTLRQLHLEGNHLVSLNNGVFSMLKSLEVLNLQGNQINKTQEGVFTPMTSLALLNLAHNQMSTIYFKTFLSIHTYSTHILLEGNPWNCNCDLQRVFHKLRSVQRLFLDDYYNLSCNAPTELANYRLMDVDTELCIAEVVIVLIITITVVITVLGAIVMAERKRKKKKRGKHWTEQGNLSDSDH</sequence>
<dbReference type="SMART" id="SM00369">
    <property type="entry name" value="LRR_TYP"/>
    <property type="match status" value="8"/>
</dbReference>
<dbReference type="InterPro" id="IPR001611">
    <property type="entry name" value="Leu-rich_rpt"/>
</dbReference>
<dbReference type="Pfam" id="PF13855">
    <property type="entry name" value="LRR_8"/>
    <property type="match status" value="2"/>
</dbReference>
<keyword evidence="3" id="KW-1133">Transmembrane helix</keyword>
<keyword evidence="4" id="KW-0732">Signal</keyword>
<reference evidence="6" key="1">
    <citation type="submission" date="2025-08" db="UniProtKB">
        <authorList>
            <consortium name="RefSeq"/>
        </authorList>
    </citation>
    <scope>IDENTIFICATION</scope>
    <source>
        <tissue evidence="6">White muscle</tissue>
    </source>
</reference>
<evidence type="ECO:0000313" key="6">
    <source>
        <dbReference type="RefSeq" id="XP_038835730.1"/>
    </source>
</evidence>
<evidence type="ECO:0000256" key="4">
    <source>
        <dbReference type="SAM" id="SignalP"/>
    </source>
</evidence>
<dbReference type="PRINTS" id="PR00019">
    <property type="entry name" value="LEURICHRPT"/>
</dbReference>
<dbReference type="PANTHER" id="PTHR24369:SF211">
    <property type="entry name" value="LEUCINE-RICH REPEAT-CONTAINING PROTEIN 15-LIKE"/>
    <property type="match status" value="1"/>
</dbReference>
<proteinExistence type="predicted"/>
<feature type="chain" id="PRO_5035820044" evidence="4">
    <location>
        <begin position="20"/>
        <end position="353"/>
    </location>
</feature>
<organism evidence="5 6">
    <name type="scientific">Salvelinus namaycush</name>
    <name type="common">Lake trout</name>
    <name type="synonym">Salmo namaycush</name>
    <dbReference type="NCBI Taxonomy" id="8040"/>
    <lineage>
        <taxon>Eukaryota</taxon>
        <taxon>Metazoa</taxon>
        <taxon>Chordata</taxon>
        <taxon>Craniata</taxon>
        <taxon>Vertebrata</taxon>
        <taxon>Euteleostomi</taxon>
        <taxon>Actinopterygii</taxon>
        <taxon>Neopterygii</taxon>
        <taxon>Teleostei</taxon>
        <taxon>Protacanthopterygii</taxon>
        <taxon>Salmoniformes</taxon>
        <taxon>Salmonidae</taxon>
        <taxon>Salmoninae</taxon>
        <taxon>Salvelinus</taxon>
    </lineage>
</organism>
<protein>
    <submittedName>
        <fullName evidence="6">Insulin-like growth factor-binding protein complex acid labile subunit</fullName>
    </submittedName>
</protein>
<feature type="signal peptide" evidence="4">
    <location>
        <begin position="1"/>
        <end position="19"/>
    </location>
</feature>
<keyword evidence="2" id="KW-0677">Repeat</keyword>
<dbReference type="PANTHER" id="PTHR24369">
    <property type="entry name" value="ANTIGEN BSP, PUTATIVE-RELATED"/>
    <property type="match status" value="1"/>
</dbReference>
<evidence type="ECO:0000313" key="5">
    <source>
        <dbReference type="Proteomes" id="UP000808372"/>
    </source>
</evidence>
<name>A0A8U0U1F4_SALNM</name>
<dbReference type="PROSITE" id="PS51450">
    <property type="entry name" value="LRR"/>
    <property type="match status" value="2"/>
</dbReference>